<comment type="caution">
    <text evidence="1">The sequence shown here is derived from an EMBL/GenBank/DDBJ whole genome shotgun (WGS) entry which is preliminary data.</text>
</comment>
<accession>A0ACA9RYR8</accession>
<proteinExistence type="predicted"/>
<dbReference type="EMBL" id="CAJVQC010079870">
    <property type="protein sequence ID" value="CAG8817488.1"/>
    <property type="molecule type" value="Genomic_DNA"/>
</dbReference>
<feature type="non-terminal residue" evidence="1">
    <location>
        <position position="47"/>
    </location>
</feature>
<name>A0ACA9RYR8_9GLOM</name>
<dbReference type="Proteomes" id="UP000789920">
    <property type="component" value="Unassembled WGS sequence"/>
</dbReference>
<keyword evidence="2" id="KW-1185">Reference proteome</keyword>
<protein>
    <submittedName>
        <fullName evidence="1">1635_t:CDS:1</fullName>
    </submittedName>
</protein>
<organism evidence="1 2">
    <name type="scientific">Racocetra persica</name>
    <dbReference type="NCBI Taxonomy" id="160502"/>
    <lineage>
        <taxon>Eukaryota</taxon>
        <taxon>Fungi</taxon>
        <taxon>Fungi incertae sedis</taxon>
        <taxon>Mucoromycota</taxon>
        <taxon>Glomeromycotina</taxon>
        <taxon>Glomeromycetes</taxon>
        <taxon>Diversisporales</taxon>
        <taxon>Gigasporaceae</taxon>
        <taxon>Racocetra</taxon>
    </lineage>
</organism>
<reference evidence="1" key="1">
    <citation type="submission" date="2021-06" db="EMBL/GenBank/DDBJ databases">
        <authorList>
            <person name="Kallberg Y."/>
            <person name="Tangrot J."/>
            <person name="Rosling A."/>
        </authorList>
    </citation>
    <scope>NUCLEOTIDE SEQUENCE</scope>
    <source>
        <strain evidence="1">MA461A</strain>
    </source>
</reference>
<evidence type="ECO:0000313" key="2">
    <source>
        <dbReference type="Proteomes" id="UP000789920"/>
    </source>
</evidence>
<sequence>DVAEYDLPQINFNIENEDLSELLCKELSIPVIAEDLEKIQTLNDAQK</sequence>
<feature type="non-terminal residue" evidence="1">
    <location>
        <position position="1"/>
    </location>
</feature>
<evidence type="ECO:0000313" key="1">
    <source>
        <dbReference type="EMBL" id="CAG8817488.1"/>
    </source>
</evidence>
<gene>
    <name evidence="1" type="ORF">RPERSI_LOCUS24696</name>
</gene>